<organism evidence="1 2">
    <name type="scientific">Streptomyces lydicamycinicus</name>
    <dbReference type="NCBI Taxonomy" id="1546107"/>
    <lineage>
        <taxon>Bacteria</taxon>
        <taxon>Bacillati</taxon>
        <taxon>Actinomycetota</taxon>
        <taxon>Actinomycetes</taxon>
        <taxon>Kitasatosporales</taxon>
        <taxon>Streptomycetaceae</taxon>
        <taxon>Streptomyces</taxon>
    </lineage>
</organism>
<name>A0A0P4RI11_9ACTN</name>
<reference evidence="1 2" key="2">
    <citation type="journal article" date="2015" name="Stand. Genomic Sci.">
        <title>Draft genome sequence of marine-derived Streptomyces sp. TP-A0598, a producer of anti-MRSA antibiotic lydicamycins.</title>
        <authorList>
            <person name="Komaki H."/>
            <person name="Ichikawa N."/>
            <person name="Hosoyama A."/>
            <person name="Fujita N."/>
            <person name="Igarashi Y."/>
        </authorList>
    </citation>
    <scope>NUCLEOTIDE SEQUENCE [LARGE SCALE GENOMIC DNA]</scope>
    <source>
        <strain evidence="1 2">NBRC 110027</strain>
    </source>
</reference>
<dbReference type="Proteomes" id="UP000048965">
    <property type="component" value="Unassembled WGS sequence"/>
</dbReference>
<evidence type="ECO:0000313" key="1">
    <source>
        <dbReference type="EMBL" id="GAO13036.1"/>
    </source>
</evidence>
<sequence length="64" mass="7446">MLIYPNARGAESGYTRTVLPPRDRGWPVPATVDQHRRLHGDELRARAWLWRRLLSGPATLREVR</sequence>
<accession>A0A0P4RI11</accession>
<keyword evidence="2" id="KW-1185">Reference proteome</keyword>
<reference evidence="2" key="1">
    <citation type="submission" date="2014-09" db="EMBL/GenBank/DDBJ databases">
        <title>Whole genome shotgun sequence of Streptomyces sp. NBRC 110027.</title>
        <authorList>
            <person name="Komaki H."/>
            <person name="Ichikawa N."/>
            <person name="Katano-Makiyama Y."/>
            <person name="Hosoyama A."/>
            <person name="Hashimoto M."/>
            <person name="Uohara A."/>
            <person name="Kitahashi Y."/>
            <person name="Ohji S."/>
            <person name="Kimura A."/>
            <person name="Yamazoe A."/>
            <person name="Igarashi Y."/>
            <person name="Fujita N."/>
        </authorList>
    </citation>
    <scope>NUCLEOTIDE SEQUENCE [LARGE SCALE GENOMIC DNA]</scope>
    <source>
        <strain evidence="2">NBRC 110027</strain>
    </source>
</reference>
<dbReference type="AlphaFoldDB" id="A0A0P4RI11"/>
<dbReference type="EMBL" id="BBNO01000017">
    <property type="protein sequence ID" value="GAO13036.1"/>
    <property type="molecule type" value="Genomic_DNA"/>
</dbReference>
<comment type="caution">
    <text evidence="1">The sequence shown here is derived from an EMBL/GenBank/DDBJ whole genome shotgun (WGS) entry which is preliminary data.</text>
</comment>
<evidence type="ECO:0000313" key="2">
    <source>
        <dbReference type="Proteomes" id="UP000048965"/>
    </source>
</evidence>
<gene>
    <name evidence="1" type="ORF">TPA0598_17_00170</name>
</gene>
<protein>
    <submittedName>
        <fullName evidence="1">Uncharacterized protein</fullName>
    </submittedName>
</protein>
<dbReference type="RefSeq" id="WP_042162530.1">
    <property type="nucleotide sequence ID" value="NZ_BBNO01000017.1"/>
</dbReference>
<proteinExistence type="predicted"/>